<evidence type="ECO:0000256" key="3">
    <source>
        <dbReference type="ARBA" id="ARBA00022448"/>
    </source>
</evidence>
<keyword evidence="3" id="KW-0813">Transport</keyword>
<evidence type="ECO:0000256" key="8">
    <source>
        <dbReference type="SAM" id="Phobius"/>
    </source>
</evidence>
<organism evidence="10">
    <name type="scientific">marine metagenome</name>
    <dbReference type="NCBI Taxonomy" id="408172"/>
    <lineage>
        <taxon>unclassified sequences</taxon>
        <taxon>metagenomes</taxon>
        <taxon>ecological metagenomes</taxon>
    </lineage>
</organism>
<evidence type="ECO:0000256" key="5">
    <source>
        <dbReference type="ARBA" id="ARBA00022692"/>
    </source>
</evidence>
<evidence type="ECO:0000313" key="10">
    <source>
        <dbReference type="EMBL" id="SVB30263.1"/>
    </source>
</evidence>
<dbReference type="EMBL" id="UINC01036383">
    <property type="protein sequence ID" value="SVB30263.1"/>
    <property type="molecule type" value="Genomic_DNA"/>
</dbReference>
<feature type="transmembrane region" description="Helical" evidence="8">
    <location>
        <begin position="263"/>
        <end position="284"/>
    </location>
</feature>
<feature type="non-terminal residue" evidence="10">
    <location>
        <position position="288"/>
    </location>
</feature>
<feature type="transmembrane region" description="Helical" evidence="8">
    <location>
        <begin position="99"/>
        <end position="117"/>
    </location>
</feature>
<dbReference type="AlphaFoldDB" id="A0A382CY52"/>
<protein>
    <recommendedName>
        <fullName evidence="9">EamA domain-containing protein</fullName>
    </recommendedName>
</protein>
<comment type="similarity">
    <text evidence="2">Belongs to the EamA transporter family.</text>
</comment>
<dbReference type="GO" id="GO:0005886">
    <property type="term" value="C:plasma membrane"/>
    <property type="evidence" value="ECO:0007669"/>
    <property type="project" value="UniProtKB-SubCell"/>
</dbReference>
<dbReference type="Pfam" id="PF00892">
    <property type="entry name" value="EamA"/>
    <property type="match status" value="2"/>
</dbReference>
<feature type="domain" description="EamA" evidence="9">
    <location>
        <begin position="149"/>
        <end position="278"/>
    </location>
</feature>
<comment type="subcellular location">
    <subcellularLocation>
        <location evidence="1">Cell membrane</location>
        <topology evidence="1">Multi-pass membrane protein</topology>
    </subcellularLocation>
</comment>
<keyword evidence="4" id="KW-1003">Cell membrane</keyword>
<feature type="transmembrane region" description="Helical" evidence="8">
    <location>
        <begin position="147"/>
        <end position="163"/>
    </location>
</feature>
<evidence type="ECO:0000256" key="7">
    <source>
        <dbReference type="ARBA" id="ARBA00023136"/>
    </source>
</evidence>
<feature type="domain" description="EamA" evidence="9">
    <location>
        <begin position="3"/>
        <end position="138"/>
    </location>
</feature>
<keyword evidence="5 8" id="KW-0812">Transmembrane</keyword>
<evidence type="ECO:0000256" key="6">
    <source>
        <dbReference type="ARBA" id="ARBA00022989"/>
    </source>
</evidence>
<evidence type="ECO:0000256" key="1">
    <source>
        <dbReference type="ARBA" id="ARBA00004651"/>
    </source>
</evidence>
<keyword evidence="7 8" id="KW-0472">Membrane</keyword>
<dbReference type="InterPro" id="IPR037185">
    <property type="entry name" value="EmrE-like"/>
</dbReference>
<feature type="transmembrane region" description="Helical" evidence="8">
    <location>
        <begin position="206"/>
        <end position="228"/>
    </location>
</feature>
<accession>A0A382CY52</accession>
<gene>
    <name evidence="10" type="ORF">METZ01_LOCUS183117</name>
</gene>
<evidence type="ECO:0000256" key="4">
    <source>
        <dbReference type="ARBA" id="ARBA00022475"/>
    </source>
</evidence>
<reference evidence="10" key="1">
    <citation type="submission" date="2018-05" db="EMBL/GenBank/DDBJ databases">
        <authorList>
            <person name="Lanie J.A."/>
            <person name="Ng W.-L."/>
            <person name="Kazmierczak K.M."/>
            <person name="Andrzejewski T.M."/>
            <person name="Davidsen T.M."/>
            <person name="Wayne K.J."/>
            <person name="Tettelin H."/>
            <person name="Glass J.I."/>
            <person name="Rusch D."/>
            <person name="Podicherti R."/>
            <person name="Tsui H.-C.T."/>
            <person name="Winkler M.E."/>
        </authorList>
    </citation>
    <scope>NUCLEOTIDE SEQUENCE</scope>
</reference>
<sequence>MNRGIMLILLSYLIWGCFPIYWSLLNHVNPSEVLFHRVIWSLPILFLLAYFKSSWWKNFKDSVSSRKELLFLVLTATLITINWGTYILAVNLGRVVEGSMGYFLVPIINMLGGYIFFHERVSRLKKWSILFATVGSLYYIFSAEIFPWLGFVLGFSFSFYGLARKAMKTSAVPGLYIETLLLLPVAVIFAIWMYSNQEVSFLNVDLSTNILLILAGFVTVIPLVFYTLGIKMMSMTTSGILFFINPSLHFLIGYFLFQEPTNINQLIGFVGVWIGLVLYCYALVRKAQ</sequence>
<dbReference type="InterPro" id="IPR004626">
    <property type="entry name" value="RarD"/>
</dbReference>
<proteinExistence type="inferred from homology"/>
<dbReference type="SUPFAM" id="SSF103481">
    <property type="entry name" value="Multidrug resistance efflux transporter EmrE"/>
    <property type="match status" value="2"/>
</dbReference>
<dbReference type="PANTHER" id="PTHR22911:SF137">
    <property type="entry name" value="SOLUTE CARRIER FAMILY 35 MEMBER G2-RELATED"/>
    <property type="match status" value="1"/>
</dbReference>
<keyword evidence="6 8" id="KW-1133">Transmembrane helix</keyword>
<dbReference type="PANTHER" id="PTHR22911">
    <property type="entry name" value="ACYL-MALONYL CONDENSING ENZYME-RELATED"/>
    <property type="match status" value="1"/>
</dbReference>
<feature type="transmembrane region" description="Helical" evidence="8">
    <location>
        <begin position="175"/>
        <end position="194"/>
    </location>
</feature>
<feature type="transmembrane region" description="Helical" evidence="8">
    <location>
        <begin position="34"/>
        <end position="51"/>
    </location>
</feature>
<evidence type="ECO:0000259" key="9">
    <source>
        <dbReference type="Pfam" id="PF00892"/>
    </source>
</evidence>
<dbReference type="InterPro" id="IPR000620">
    <property type="entry name" value="EamA_dom"/>
</dbReference>
<dbReference type="NCBIfam" id="TIGR00688">
    <property type="entry name" value="rarD"/>
    <property type="match status" value="1"/>
</dbReference>
<evidence type="ECO:0000256" key="2">
    <source>
        <dbReference type="ARBA" id="ARBA00007362"/>
    </source>
</evidence>
<feature type="transmembrane region" description="Helical" evidence="8">
    <location>
        <begin position="240"/>
        <end position="257"/>
    </location>
</feature>
<feature type="transmembrane region" description="Helical" evidence="8">
    <location>
        <begin position="71"/>
        <end position="93"/>
    </location>
</feature>
<feature type="transmembrane region" description="Helical" evidence="8">
    <location>
        <begin position="5"/>
        <end position="22"/>
    </location>
</feature>
<name>A0A382CY52_9ZZZZ</name>